<evidence type="ECO:0008006" key="8">
    <source>
        <dbReference type="Google" id="ProtNLM"/>
    </source>
</evidence>
<feature type="region of interest" description="Disordered" evidence="3">
    <location>
        <begin position="585"/>
        <end position="677"/>
    </location>
</feature>
<reference evidence="6" key="2">
    <citation type="submission" date="2023-02" db="EMBL/GenBank/DDBJ databases">
        <authorList>
            <consortium name="DOE Joint Genome Institute"/>
            <person name="Mondo S.J."/>
            <person name="Chang Y."/>
            <person name="Wang Y."/>
            <person name="Ahrendt S."/>
            <person name="Andreopoulos W."/>
            <person name="Barry K."/>
            <person name="Beard J."/>
            <person name="Benny G.L."/>
            <person name="Blankenship S."/>
            <person name="Bonito G."/>
            <person name="Cuomo C."/>
            <person name="Desiro A."/>
            <person name="Gervers K.A."/>
            <person name="Hundley H."/>
            <person name="Kuo A."/>
            <person name="LaButti K."/>
            <person name="Lang B.F."/>
            <person name="Lipzen A."/>
            <person name="O'Donnell K."/>
            <person name="Pangilinan J."/>
            <person name="Reynolds N."/>
            <person name="Sandor L."/>
            <person name="Smith M.W."/>
            <person name="Tsang A."/>
            <person name="Grigoriev I.V."/>
            <person name="Stajich J.E."/>
            <person name="Spatafora J.W."/>
        </authorList>
    </citation>
    <scope>NUCLEOTIDE SEQUENCE</scope>
    <source>
        <strain evidence="6">RSA 2281</strain>
    </source>
</reference>
<feature type="compositionally biased region" description="Low complexity" evidence="3">
    <location>
        <begin position="277"/>
        <end position="289"/>
    </location>
</feature>
<dbReference type="SUPFAM" id="SSF54928">
    <property type="entry name" value="RNA-binding domain, RBD"/>
    <property type="match status" value="1"/>
</dbReference>
<dbReference type="InterPro" id="IPR006569">
    <property type="entry name" value="CID_dom"/>
</dbReference>
<evidence type="ECO:0000256" key="1">
    <source>
        <dbReference type="ARBA" id="ARBA00022884"/>
    </source>
</evidence>
<comment type="caution">
    <text evidence="6">The sequence shown here is derived from an EMBL/GenBank/DDBJ whole genome shotgun (WGS) entry which is preliminary data.</text>
</comment>
<dbReference type="InterPro" id="IPR035979">
    <property type="entry name" value="RBD_domain_sf"/>
</dbReference>
<name>A0AAD5K911_9FUNG</name>
<feature type="compositionally biased region" description="Low complexity" evidence="3">
    <location>
        <begin position="260"/>
        <end position="269"/>
    </location>
</feature>
<dbReference type="EMBL" id="JAIXMP010000015">
    <property type="protein sequence ID" value="KAI9261486.1"/>
    <property type="molecule type" value="Genomic_DNA"/>
</dbReference>
<dbReference type="Proteomes" id="UP001209540">
    <property type="component" value="Unassembled WGS sequence"/>
</dbReference>
<feature type="compositionally biased region" description="Basic residues" evidence="3">
    <location>
        <begin position="657"/>
        <end position="667"/>
    </location>
</feature>
<dbReference type="PROSITE" id="PS51391">
    <property type="entry name" value="CID"/>
    <property type="match status" value="1"/>
</dbReference>
<feature type="compositionally biased region" description="Basic and acidic residues" evidence="3">
    <location>
        <begin position="585"/>
        <end position="594"/>
    </location>
</feature>
<dbReference type="InterPro" id="IPR008942">
    <property type="entry name" value="ENTH_VHS"/>
</dbReference>
<feature type="region of interest" description="Disordered" evidence="3">
    <location>
        <begin position="212"/>
        <end position="244"/>
    </location>
</feature>
<feature type="region of interest" description="Disordered" evidence="3">
    <location>
        <begin position="691"/>
        <end position="757"/>
    </location>
</feature>
<evidence type="ECO:0000256" key="3">
    <source>
        <dbReference type="SAM" id="MobiDB-lite"/>
    </source>
</evidence>
<dbReference type="SMART" id="SM00360">
    <property type="entry name" value="RRM"/>
    <property type="match status" value="1"/>
</dbReference>
<dbReference type="GO" id="GO:0003723">
    <property type="term" value="F:RNA binding"/>
    <property type="evidence" value="ECO:0007669"/>
    <property type="project" value="UniProtKB-UniRule"/>
</dbReference>
<dbReference type="InterPro" id="IPR048892">
    <property type="entry name" value="Nrd1_Seb1_dom2"/>
</dbReference>
<evidence type="ECO:0000259" key="4">
    <source>
        <dbReference type="PROSITE" id="PS50102"/>
    </source>
</evidence>
<dbReference type="SMART" id="SM00582">
    <property type="entry name" value="RPR"/>
    <property type="match status" value="1"/>
</dbReference>
<dbReference type="Pfam" id="PF21380">
    <property type="entry name" value="Nrd1-Seb1_dom2"/>
    <property type="match status" value="1"/>
</dbReference>
<feature type="compositionally biased region" description="Basic and acidic residues" evidence="3">
    <location>
        <begin position="622"/>
        <end position="632"/>
    </location>
</feature>
<feature type="compositionally biased region" description="Low complexity" evidence="3">
    <location>
        <begin position="364"/>
        <end position="381"/>
    </location>
</feature>
<feature type="domain" description="RRM" evidence="4">
    <location>
        <begin position="456"/>
        <end position="531"/>
    </location>
</feature>
<dbReference type="PANTHER" id="PTHR23140">
    <property type="entry name" value="RNA PROCESSING PROTEIN LD23810P"/>
    <property type="match status" value="1"/>
</dbReference>
<feature type="compositionally biased region" description="Low complexity" evidence="3">
    <location>
        <begin position="717"/>
        <end position="731"/>
    </location>
</feature>
<evidence type="ECO:0000259" key="5">
    <source>
        <dbReference type="PROSITE" id="PS51391"/>
    </source>
</evidence>
<dbReference type="AlphaFoldDB" id="A0AAD5K911"/>
<feature type="region of interest" description="Disordered" evidence="3">
    <location>
        <begin position="258"/>
        <end position="448"/>
    </location>
</feature>
<dbReference type="InterPro" id="IPR000504">
    <property type="entry name" value="RRM_dom"/>
</dbReference>
<dbReference type="SUPFAM" id="SSF48464">
    <property type="entry name" value="ENTH/VHS domain"/>
    <property type="match status" value="1"/>
</dbReference>
<dbReference type="InterPro" id="IPR051485">
    <property type="entry name" value="SR-CTD_assoc_factor"/>
</dbReference>
<gene>
    <name evidence="6" type="ORF">BDA99DRAFT_511486</name>
</gene>
<organism evidence="6 7">
    <name type="scientific">Phascolomyces articulosus</name>
    <dbReference type="NCBI Taxonomy" id="60185"/>
    <lineage>
        <taxon>Eukaryota</taxon>
        <taxon>Fungi</taxon>
        <taxon>Fungi incertae sedis</taxon>
        <taxon>Mucoromycota</taxon>
        <taxon>Mucoromycotina</taxon>
        <taxon>Mucoromycetes</taxon>
        <taxon>Mucorales</taxon>
        <taxon>Lichtheimiaceae</taxon>
        <taxon>Phascolomyces</taxon>
    </lineage>
</organism>
<keyword evidence="7" id="KW-1185">Reference proteome</keyword>
<dbReference type="GO" id="GO:0005634">
    <property type="term" value="C:nucleus"/>
    <property type="evidence" value="ECO:0007669"/>
    <property type="project" value="TreeGrafter"/>
</dbReference>
<proteinExistence type="predicted"/>
<dbReference type="Gene3D" id="3.30.70.330">
    <property type="match status" value="1"/>
</dbReference>
<feature type="compositionally biased region" description="Polar residues" evidence="3">
    <location>
        <begin position="290"/>
        <end position="312"/>
    </location>
</feature>
<evidence type="ECO:0000256" key="2">
    <source>
        <dbReference type="PROSITE-ProRule" id="PRU00176"/>
    </source>
</evidence>
<feature type="compositionally biased region" description="Basic residues" evidence="3">
    <location>
        <begin position="426"/>
        <end position="435"/>
    </location>
</feature>
<feature type="compositionally biased region" description="Polar residues" evidence="3">
    <location>
        <begin position="329"/>
        <end position="358"/>
    </location>
</feature>
<accession>A0AAD5K911</accession>
<dbReference type="PROSITE" id="PS50102">
    <property type="entry name" value="RRM"/>
    <property type="match status" value="1"/>
</dbReference>
<dbReference type="Pfam" id="PF04818">
    <property type="entry name" value="CID"/>
    <property type="match status" value="1"/>
</dbReference>
<feature type="compositionally biased region" description="Pro residues" evidence="3">
    <location>
        <begin position="219"/>
        <end position="232"/>
    </location>
</feature>
<dbReference type="PANTHER" id="PTHR23140:SF4">
    <property type="entry name" value="PROTEIN CBR-NRD-1"/>
    <property type="match status" value="1"/>
</dbReference>
<evidence type="ECO:0000313" key="6">
    <source>
        <dbReference type="EMBL" id="KAI9261486.1"/>
    </source>
</evidence>
<protein>
    <recommendedName>
        <fullName evidence="8">CID domain-containing protein</fullName>
    </recommendedName>
</protein>
<feature type="compositionally biased region" description="Low complexity" evidence="3">
    <location>
        <begin position="743"/>
        <end position="757"/>
    </location>
</feature>
<sequence>MTDSWDRTIFDKELKAILDAKLPVSASKITSLQSLAISHPQHHNYIVQCIIRFIESAPPDYRLAGLYVVDAISRAAFKLVRKSNEHDHRKPAEVEGYIRRFGIVLRDDSLVGCFQPCSTKDKEKVKKTLDIWEQGNIYSKELVEYLKQSFMKDTSGTTQVDLNSTATSYPTSHSSGNVLQQMSTTVSTAPAVDAESLLARISSIGGLGSLTNAISNAPPSQPLPPSQPPLPTAPVSNGSTGLPPALAQLLGINANPMGPAPTAAPLTTAVSSPMASLQHQPLQPQQQQQTMQNYDGNMIQPSSFQPNRNNPTDPRLRSQGSPPHRMDPRTQQQHSMNANNMPLGTRGNQALPSQTARSRPSRWGQDTGGPVQQQQQPPQRQLSPMHTQNNHKRVRDNNWSTEPSMDNHRRQHQHQRRSPPASPRHQQNRPTRRRTSLPGPIPDPTLPKGSIRVVTRTLFVGPLPGWFVKEDVADIFEKYGELHSIIMSKKTKTRTNAFLKYTNRSSLEAAKLDTTELTIENIQVKVNYGFGFGPRKLFDYEQGVSIIPLNELSEDEKSSLVTAPIGGFQGLPVHDQMTIEEPEVEYRPEWKMDENTGTSKPTTSGGGGGRRTRNNNNNNNNNDHHHDGEGRGNRGNRRKRRRFDSDNDQYENDHHHNNNHHHHRNNNHHHEQQNSTADPAWMERPYPVQQMQVPPPRQQQPTSNVSNVPPNFFFDMQQRLNQQEQQIQQHQQQDHRDNGDGAGYYQQQQQQPNNDYS</sequence>
<feature type="domain" description="CID" evidence="5">
    <location>
        <begin position="2"/>
        <end position="154"/>
    </location>
</feature>
<dbReference type="Pfam" id="PF00076">
    <property type="entry name" value="RRM_1"/>
    <property type="match status" value="1"/>
</dbReference>
<dbReference type="Gene3D" id="1.25.40.90">
    <property type="match status" value="1"/>
</dbReference>
<keyword evidence="1 2" id="KW-0694">RNA-binding</keyword>
<reference evidence="6" key="1">
    <citation type="journal article" date="2022" name="IScience">
        <title>Evolution of zygomycete secretomes and the origins of terrestrial fungal ecologies.</title>
        <authorList>
            <person name="Chang Y."/>
            <person name="Wang Y."/>
            <person name="Mondo S."/>
            <person name="Ahrendt S."/>
            <person name="Andreopoulos W."/>
            <person name="Barry K."/>
            <person name="Beard J."/>
            <person name="Benny G.L."/>
            <person name="Blankenship S."/>
            <person name="Bonito G."/>
            <person name="Cuomo C."/>
            <person name="Desiro A."/>
            <person name="Gervers K.A."/>
            <person name="Hundley H."/>
            <person name="Kuo A."/>
            <person name="LaButti K."/>
            <person name="Lang B.F."/>
            <person name="Lipzen A."/>
            <person name="O'Donnell K."/>
            <person name="Pangilinan J."/>
            <person name="Reynolds N."/>
            <person name="Sandor L."/>
            <person name="Smith M.E."/>
            <person name="Tsang A."/>
            <person name="Grigoriev I.V."/>
            <person name="Stajich J.E."/>
            <person name="Spatafora J.W."/>
        </authorList>
    </citation>
    <scope>NUCLEOTIDE SEQUENCE</scope>
    <source>
        <strain evidence="6">RSA 2281</strain>
    </source>
</reference>
<evidence type="ECO:0000313" key="7">
    <source>
        <dbReference type="Proteomes" id="UP001209540"/>
    </source>
</evidence>
<dbReference type="InterPro" id="IPR012677">
    <property type="entry name" value="Nucleotide-bd_a/b_plait_sf"/>
</dbReference>